<name>A0ACB0XSY2_MELEN</name>
<keyword evidence="2" id="KW-1185">Reference proteome</keyword>
<reference evidence="1" key="1">
    <citation type="submission" date="2023-11" db="EMBL/GenBank/DDBJ databases">
        <authorList>
            <person name="Poullet M."/>
        </authorList>
    </citation>
    <scope>NUCLEOTIDE SEQUENCE</scope>
    <source>
        <strain evidence="1">E1834</strain>
    </source>
</reference>
<comment type="caution">
    <text evidence="1">The sequence shown here is derived from an EMBL/GenBank/DDBJ whole genome shotgun (WGS) entry which is preliminary data.</text>
</comment>
<dbReference type="EMBL" id="CAVMJV010000002">
    <property type="protein sequence ID" value="CAK5015934.1"/>
    <property type="molecule type" value="Genomic_DNA"/>
</dbReference>
<accession>A0ACB0XSY2</accession>
<proteinExistence type="predicted"/>
<protein>
    <submittedName>
        <fullName evidence="1">Uncharacterized protein</fullName>
    </submittedName>
</protein>
<gene>
    <name evidence="1" type="ORF">MENTE1834_LOCUS3152</name>
</gene>
<dbReference type="Proteomes" id="UP001497535">
    <property type="component" value="Unassembled WGS sequence"/>
</dbReference>
<sequence length="285" mass="31667">MLSDNIVNRNRLLYELALSCAQVAQVEQFELVDEVNSINSVSSNTGASEDIPSIIGGGIFNTGGLINSITDNVAMNNNNSSPSTWLSVIRSDDEAGTIKLRKVRKQRKPPVHVLKLFDCDETLIGEIHFFSVVNDRDGQFLQVLTTWAGVGIHFAKEASSKLSVQPTPIIGTSPSPEDMEYVNRQRKLNSFLLDVVKSIFQDIITMDTVILKVMNFAQKLVDADRASLFLVDNKTQEIYARIFDISQPEQNNLNNENNSQNGNGEISPQLNPAHVYNQDGQKEIQ</sequence>
<evidence type="ECO:0000313" key="1">
    <source>
        <dbReference type="EMBL" id="CAK5015934.1"/>
    </source>
</evidence>
<evidence type="ECO:0000313" key="2">
    <source>
        <dbReference type="Proteomes" id="UP001497535"/>
    </source>
</evidence>
<organism evidence="1 2">
    <name type="scientific">Meloidogyne enterolobii</name>
    <name type="common">Root-knot nematode worm</name>
    <name type="synonym">Meloidogyne mayaguensis</name>
    <dbReference type="NCBI Taxonomy" id="390850"/>
    <lineage>
        <taxon>Eukaryota</taxon>
        <taxon>Metazoa</taxon>
        <taxon>Ecdysozoa</taxon>
        <taxon>Nematoda</taxon>
        <taxon>Chromadorea</taxon>
        <taxon>Rhabditida</taxon>
        <taxon>Tylenchina</taxon>
        <taxon>Tylenchomorpha</taxon>
        <taxon>Tylenchoidea</taxon>
        <taxon>Meloidogynidae</taxon>
        <taxon>Meloidogyninae</taxon>
        <taxon>Meloidogyne</taxon>
    </lineage>
</organism>